<dbReference type="Proteomes" id="UP001485043">
    <property type="component" value="Unassembled WGS sequence"/>
</dbReference>
<feature type="region of interest" description="Disordered" evidence="2">
    <location>
        <begin position="1"/>
        <end position="318"/>
    </location>
</feature>
<evidence type="ECO:0000313" key="3">
    <source>
        <dbReference type="EMBL" id="KAK9863621.1"/>
    </source>
</evidence>
<organism evidence="3 4">
    <name type="scientific">Apatococcus fuscideae</name>
    <dbReference type="NCBI Taxonomy" id="2026836"/>
    <lineage>
        <taxon>Eukaryota</taxon>
        <taxon>Viridiplantae</taxon>
        <taxon>Chlorophyta</taxon>
        <taxon>core chlorophytes</taxon>
        <taxon>Trebouxiophyceae</taxon>
        <taxon>Chlorellales</taxon>
        <taxon>Chlorellaceae</taxon>
        <taxon>Apatococcus</taxon>
    </lineage>
</organism>
<feature type="compositionally biased region" description="Acidic residues" evidence="2">
    <location>
        <begin position="131"/>
        <end position="143"/>
    </location>
</feature>
<comment type="caution">
    <text evidence="3">The sequence shown here is derived from an EMBL/GenBank/DDBJ whole genome shotgun (WGS) entry which is preliminary data.</text>
</comment>
<feature type="compositionally biased region" description="Basic residues" evidence="2">
    <location>
        <begin position="76"/>
        <end position="87"/>
    </location>
</feature>
<feature type="compositionally biased region" description="Low complexity" evidence="2">
    <location>
        <begin position="221"/>
        <end position="237"/>
    </location>
</feature>
<keyword evidence="1" id="KW-0175">Coiled coil</keyword>
<evidence type="ECO:0000256" key="2">
    <source>
        <dbReference type="SAM" id="MobiDB-lite"/>
    </source>
</evidence>
<feature type="compositionally biased region" description="Basic and acidic residues" evidence="2">
    <location>
        <begin position="170"/>
        <end position="183"/>
    </location>
</feature>
<protein>
    <recommendedName>
        <fullName evidence="5">Proteophosphoglycan ppg4</fullName>
    </recommendedName>
</protein>
<feature type="non-terminal residue" evidence="3">
    <location>
        <position position="491"/>
    </location>
</feature>
<accession>A0AAW1T1K7</accession>
<gene>
    <name evidence="3" type="ORF">WJX84_004269</name>
</gene>
<evidence type="ECO:0000313" key="4">
    <source>
        <dbReference type="Proteomes" id="UP001485043"/>
    </source>
</evidence>
<dbReference type="EMBL" id="JALJOV010000449">
    <property type="protein sequence ID" value="KAK9863621.1"/>
    <property type="molecule type" value="Genomic_DNA"/>
</dbReference>
<evidence type="ECO:0008006" key="5">
    <source>
        <dbReference type="Google" id="ProtNLM"/>
    </source>
</evidence>
<proteinExistence type="predicted"/>
<feature type="region of interest" description="Disordered" evidence="2">
    <location>
        <begin position="431"/>
        <end position="454"/>
    </location>
</feature>
<feature type="compositionally biased region" description="Acidic residues" evidence="2">
    <location>
        <begin position="60"/>
        <end position="71"/>
    </location>
</feature>
<dbReference type="AlphaFoldDB" id="A0AAW1T1K7"/>
<reference evidence="3 4" key="1">
    <citation type="journal article" date="2024" name="Nat. Commun.">
        <title>Phylogenomics reveals the evolutionary origins of lichenization in chlorophyte algae.</title>
        <authorList>
            <person name="Puginier C."/>
            <person name="Libourel C."/>
            <person name="Otte J."/>
            <person name="Skaloud P."/>
            <person name="Haon M."/>
            <person name="Grisel S."/>
            <person name="Petersen M."/>
            <person name="Berrin J.G."/>
            <person name="Delaux P.M."/>
            <person name="Dal Grande F."/>
            <person name="Keller J."/>
        </authorList>
    </citation>
    <scope>NUCLEOTIDE SEQUENCE [LARGE SCALE GENOMIC DNA]</scope>
    <source>
        <strain evidence="3 4">SAG 2523</strain>
    </source>
</reference>
<sequence length="491" mass="51987">MSDIARHSSDMANTAEPSSAAETTGVEVMTRTQSPGLANASPRAREPTSVEGSASRMDVDATDSSDDSDDDIPFRRYSRGPASKRRSLVSQPEERPPGRGRSPLNASIPTPEAPGSMQLEPSGRVAAGGEMIEDATTNDDTAPDGDAASPARSKHRGAESGNASSPDPSRGFDRDIEGPDGTHSEPGNGMVTPRAHSSGWLKRSPGTCAMEGGFSPEPSKGRGSQSSPGSRGFSLSKPPRSPFAARGTSSSHPRSTSQAVTPSKTTPGKVSRHQDKENQGQASTGQKGKRRSAIRTPLKSPQDEGKRRRSCVRLDVDGSAARQPVQAFALSRGSPAVVQVAQQLQEKLSRLEAAASASHQELSIAQEAKQQLQTQLQSQALQASEDLKAAEKTVAAAELALHKLTQENQLQRQELEKAQADKAALSQQLSLKVSAHVPESSSGSDTTQAFEQRVEAEVKERTKGALRKAMQLGQDRATAVAEKEWQAQLTA</sequence>
<feature type="compositionally biased region" description="Basic and acidic residues" evidence="2">
    <location>
        <begin position="301"/>
        <end position="316"/>
    </location>
</feature>
<keyword evidence="4" id="KW-1185">Reference proteome</keyword>
<evidence type="ECO:0000256" key="1">
    <source>
        <dbReference type="SAM" id="Coils"/>
    </source>
</evidence>
<feature type="coiled-coil region" evidence="1">
    <location>
        <begin position="341"/>
        <end position="428"/>
    </location>
</feature>
<feature type="compositionally biased region" description="Polar residues" evidence="2">
    <location>
        <begin position="439"/>
        <end position="450"/>
    </location>
</feature>
<feature type="compositionally biased region" description="Polar residues" evidence="2">
    <location>
        <begin position="247"/>
        <end position="268"/>
    </location>
</feature>
<feature type="compositionally biased region" description="Polar residues" evidence="2">
    <location>
        <begin position="10"/>
        <end position="22"/>
    </location>
</feature>
<name>A0AAW1T1K7_9CHLO</name>